<dbReference type="AlphaFoldDB" id="A0A8J7KL77"/>
<reference evidence="14" key="1">
    <citation type="submission" date="2020-11" db="EMBL/GenBank/DDBJ databases">
        <title>Sequencing the genomes of 1000 actinobacteria strains.</title>
        <authorList>
            <person name="Klenk H.-P."/>
        </authorList>
    </citation>
    <scope>NUCLEOTIDE SEQUENCE</scope>
    <source>
        <strain evidence="14">DSM 45356</strain>
    </source>
</reference>
<dbReference type="GO" id="GO:0015421">
    <property type="term" value="F:ABC-type oligopeptide transporter activity"/>
    <property type="evidence" value="ECO:0007669"/>
    <property type="project" value="TreeGrafter"/>
</dbReference>
<evidence type="ECO:0000259" key="12">
    <source>
        <dbReference type="PROSITE" id="PS50893"/>
    </source>
</evidence>
<comment type="subcellular location">
    <subcellularLocation>
        <location evidence="1">Cell inner membrane</location>
        <topology evidence="1">Multi-pass membrane protein</topology>
    </subcellularLocation>
</comment>
<dbReference type="InterPro" id="IPR017871">
    <property type="entry name" value="ABC_transporter-like_CS"/>
</dbReference>
<dbReference type="PROSITE" id="PS50893">
    <property type="entry name" value="ABC_TRANSPORTER_2"/>
    <property type="match status" value="1"/>
</dbReference>
<evidence type="ECO:0000313" key="14">
    <source>
        <dbReference type="EMBL" id="MBG6137631.1"/>
    </source>
</evidence>
<evidence type="ECO:0000313" key="15">
    <source>
        <dbReference type="Proteomes" id="UP000622552"/>
    </source>
</evidence>
<dbReference type="InterPro" id="IPR003593">
    <property type="entry name" value="AAA+_ATPase"/>
</dbReference>
<evidence type="ECO:0000256" key="5">
    <source>
        <dbReference type="ARBA" id="ARBA00022692"/>
    </source>
</evidence>
<dbReference type="Gene3D" id="1.20.1560.10">
    <property type="entry name" value="ABC transporter type 1, transmembrane domain"/>
    <property type="match status" value="1"/>
</dbReference>
<comment type="similarity">
    <text evidence="10">Belongs to the ABC transporter superfamily. Siderophore-Fe(3+) uptake transporter (SIUT) (TC 3.A.1.21) family.</text>
</comment>
<evidence type="ECO:0000256" key="3">
    <source>
        <dbReference type="ARBA" id="ARBA00022475"/>
    </source>
</evidence>
<evidence type="ECO:0000256" key="11">
    <source>
        <dbReference type="SAM" id="Phobius"/>
    </source>
</evidence>
<keyword evidence="8 11" id="KW-1133">Transmembrane helix</keyword>
<evidence type="ECO:0000256" key="2">
    <source>
        <dbReference type="ARBA" id="ARBA00022448"/>
    </source>
</evidence>
<dbReference type="Pfam" id="PF00005">
    <property type="entry name" value="ABC_tran"/>
    <property type="match status" value="1"/>
</dbReference>
<name>A0A8J7KL77_9ACTN</name>
<dbReference type="PROSITE" id="PS50929">
    <property type="entry name" value="ABC_TM1F"/>
    <property type="match status" value="1"/>
</dbReference>
<feature type="transmembrane region" description="Helical" evidence="11">
    <location>
        <begin position="21"/>
        <end position="39"/>
    </location>
</feature>
<gene>
    <name evidence="14" type="ORF">IW245_003825</name>
</gene>
<evidence type="ECO:0000256" key="6">
    <source>
        <dbReference type="ARBA" id="ARBA00022741"/>
    </source>
</evidence>
<dbReference type="SUPFAM" id="SSF90123">
    <property type="entry name" value="ABC transporter transmembrane region"/>
    <property type="match status" value="1"/>
</dbReference>
<evidence type="ECO:0000256" key="7">
    <source>
        <dbReference type="ARBA" id="ARBA00022840"/>
    </source>
</evidence>
<keyword evidence="7 14" id="KW-0067">ATP-binding</keyword>
<dbReference type="GO" id="GO:0016887">
    <property type="term" value="F:ATP hydrolysis activity"/>
    <property type="evidence" value="ECO:0007669"/>
    <property type="project" value="InterPro"/>
</dbReference>
<evidence type="ECO:0000259" key="13">
    <source>
        <dbReference type="PROSITE" id="PS50929"/>
    </source>
</evidence>
<dbReference type="InterPro" id="IPR003439">
    <property type="entry name" value="ABC_transporter-like_ATP-bd"/>
</dbReference>
<evidence type="ECO:0000256" key="1">
    <source>
        <dbReference type="ARBA" id="ARBA00004429"/>
    </source>
</evidence>
<keyword evidence="4" id="KW-0997">Cell inner membrane</keyword>
<keyword evidence="15" id="KW-1185">Reference proteome</keyword>
<protein>
    <submittedName>
        <fullName evidence="14">ATP-binding cassette subfamily B protein/ATP-binding cassette subfamily C protein</fullName>
    </submittedName>
</protein>
<evidence type="ECO:0000256" key="4">
    <source>
        <dbReference type="ARBA" id="ARBA00022519"/>
    </source>
</evidence>
<dbReference type="InterPro" id="IPR011527">
    <property type="entry name" value="ABC1_TM_dom"/>
</dbReference>
<dbReference type="RefSeq" id="WP_197004478.1">
    <property type="nucleotide sequence ID" value="NZ_BONS01000024.1"/>
</dbReference>
<dbReference type="Pfam" id="PF00664">
    <property type="entry name" value="ABC_membrane"/>
    <property type="match status" value="1"/>
</dbReference>
<dbReference type="Proteomes" id="UP000622552">
    <property type="component" value="Unassembled WGS sequence"/>
</dbReference>
<dbReference type="InterPro" id="IPR039421">
    <property type="entry name" value="Type_1_exporter"/>
</dbReference>
<dbReference type="PANTHER" id="PTHR43394:SF1">
    <property type="entry name" value="ATP-BINDING CASSETTE SUB-FAMILY B MEMBER 10, MITOCHONDRIAL"/>
    <property type="match status" value="1"/>
</dbReference>
<dbReference type="SMART" id="SM00382">
    <property type="entry name" value="AAA"/>
    <property type="match status" value="1"/>
</dbReference>
<keyword evidence="2" id="KW-0813">Transport</keyword>
<dbReference type="GO" id="GO:0005886">
    <property type="term" value="C:plasma membrane"/>
    <property type="evidence" value="ECO:0007669"/>
    <property type="project" value="UniProtKB-SubCell"/>
</dbReference>
<dbReference type="GO" id="GO:0005524">
    <property type="term" value="F:ATP binding"/>
    <property type="evidence" value="ECO:0007669"/>
    <property type="project" value="UniProtKB-KW"/>
</dbReference>
<proteinExistence type="inferred from homology"/>
<accession>A0A8J7KL77</accession>
<dbReference type="EMBL" id="JADOUF010000001">
    <property type="protein sequence ID" value="MBG6137631.1"/>
    <property type="molecule type" value="Genomic_DNA"/>
</dbReference>
<dbReference type="CDD" id="cd18551">
    <property type="entry name" value="ABC_6TM_LmrA_like"/>
    <property type="match status" value="1"/>
</dbReference>
<dbReference type="SUPFAM" id="SSF52540">
    <property type="entry name" value="P-loop containing nucleoside triphosphate hydrolases"/>
    <property type="match status" value="1"/>
</dbReference>
<evidence type="ECO:0000256" key="8">
    <source>
        <dbReference type="ARBA" id="ARBA00022989"/>
    </source>
</evidence>
<feature type="domain" description="ABC transmembrane type-1" evidence="13">
    <location>
        <begin position="27"/>
        <end position="306"/>
    </location>
</feature>
<dbReference type="InterPro" id="IPR036640">
    <property type="entry name" value="ABC1_TM_sf"/>
</dbReference>
<keyword evidence="6" id="KW-0547">Nucleotide-binding</keyword>
<dbReference type="InterPro" id="IPR027417">
    <property type="entry name" value="P-loop_NTPase"/>
</dbReference>
<dbReference type="FunFam" id="3.40.50.300:FF:000221">
    <property type="entry name" value="Multidrug ABC transporter ATP-binding protein"/>
    <property type="match status" value="1"/>
</dbReference>
<evidence type="ECO:0000256" key="9">
    <source>
        <dbReference type="ARBA" id="ARBA00023136"/>
    </source>
</evidence>
<organism evidence="14 15">
    <name type="scientific">Longispora fulva</name>
    <dbReference type="NCBI Taxonomy" id="619741"/>
    <lineage>
        <taxon>Bacteria</taxon>
        <taxon>Bacillati</taxon>
        <taxon>Actinomycetota</taxon>
        <taxon>Actinomycetes</taxon>
        <taxon>Micromonosporales</taxon>
        <taxon>Micromonosporaceae</taxon>
        <taxon>Longispora</taxon>
    </lineage>
</organism>
<dbReference type="PANTHER" id="PTHR43394">
    <property type="entry name" value="ATP-DEPENDENT PERMEASE MDL1, MITOCHONDRIAL"/>
    <property type="match status" value="1"/>
</dbReference>
<feature type="transmembrane region" description="Helical" evidence="11">
    <location>
        <begin position="130"/>
        <end position="150"/>
    </location>
</feature>
<feature type="transmembrane region" description="Helical" evidence="11">
    <location>
        <begin position="59"/>
        <end position="77"/>
    </location>
</feature>
<dbReference type="GO" id="GO:0090374">
    <property type="term" value="P:oligopeptide export from mitochondrion"/>
    <property type="evidence" value="ECO:0007669"/>
    <property type="project" value="TreeGrafter"/>
</dbReference>
<feature type="transmembrane region" description="Helical" evidence="11">
    <location>
        <begin position="162"/>
        <end position="183"/>
    </location>
</feature>
<comment type="caution">
    <text evidence="14">The sequence shown here is derived from an EMBL/GenBank/DDBJ whole genome shotgun (WGS) entry which is preliminary data.</text>
</comment>
<keyword evidence="9 11" id="KW-0472">Membrane</keyword>
<keyword evidence="3" id="KW-1003">Cell membrane</keyword>
<keyword evidence="5 11" id="KW-0812">Transmembrane</keyword>
<evidence type="ECO:0000256" key="10">
    <source>
        <dbReference type="ARBA" id="ARBA00023455"/>
    </source>
</evidence>
<dbReference type="Gene3D" id="3.40.50.300">
    <property type="entry name" value="P-loop containing nucleotide triphosphate hydrolases"/>
    <property type="match status" value="1"/>
</dbReference>
<feature type="domain" description="ABC transporter" evidence="12">
    <location>
        <begin position="340"/>
        <end position="574"/>
    </location>
</feature>
<feature type="transmembrane region" description="Helical" evidence="11">
    <location>
        <begin position="280"/>
        <end position="301"/>
    </location>
</feature>
<dbReference type="PROSITE" id="PS00211">
    <property type="entry name" value="ABC_TRANSPORTER_1"/>
    <property type="match status" value="1"/>
</dbReference>
<sequence length="582" mass="61505">MSESKPRPTVGLRSLLPYLRAYRGTLAVVAVLSLVAAAGTLVQPLVTRELLNAIGARESFGRFVLILVGLLIGASVVDSVREYLLQRTAEGIVLSSRRRLTGHLLRLPIVEYDRRRVGDLLSRVGADTTLLRAVVTSGLFEIVSGAVMVLGSATAMIVLDPLLFAVTLVGLAAGLAAGIGFAGKVRKASLEAQTRVGEMTSAVERAISAARTIRASRAEARETEVVSASARDAYDAGLRIARLQAFIRPTVVTAIQGSFLLVLGVGGARVASGHITVGDLVAFILFLFFLVMPLGGALQAYTQLQAGLGALERIEEILTLPAETDHDTGAAGVPVGGPAVEFDQVGFSYENGDPVLRDVSFTVPYGTRTALVGPSGAGKSTLLSLVERFYELESGQLRVAGRDVRDQPRDELRSHLGYVEQEAPVLAGTLRDNLLLASPSATDAQMADVLAAVNLTDLIDRTPLGLDAQVGEGGVLLSGGERQRLAIARTLLSAPPILLLDEPTSNLDARNEAALRQAISAVAENRTLIVVAHRLSTVVDSDQIVVLEHGKVVAVGRHAELLESSPLYRELAAHQFLVAADS</sequence>